<organism evidence="1 2">
    <name type="scientific">Planktothrix tepida PCC 9214</name>
    <dbReference type="NCBI Taxonomy" id="671072"/>
    <lineage>
        <taxon>Bacteria</taxon>
        <taxon>Bacillati</taxon>
        <taxon>Cyanobacteriota</taxon>
        <taxon>Cyanophyceae</taxon>
        <taxon>Oscillatoriophycideae</taxon>
        <taxon>Oscillatoriales</taxon>
        <taxon>Microcoleaceae</taxon>
        <taxon>Planktothrix</taxon>
    </lineage>
</organism>
<sequence length="59" mass="6849">MSGYHSISNLSFGLTQVTRETYRDVPWDSEYRPISFTSAKIKKTQIISNIVRLKKSKKI</sequence>
<keyword evidence="2" id="KW-1185">Reference proteome</keyword>
<proteinExistence type="predicted"/>
<dbReference type="Proteomes" id="UP000184315">
    <property type="component" value="Unassembled WGS sequence"/>
</dbReference>
<dbReference type="STRING" id="671072.PL9214500422"/>
<protein>
    <submittedName>
        <fullName evidence="1">Uncharacterized protein</fullName>
    </submittedName>
</protein>
<evidence type="ECO:0000313" key="1">
    <source>
        <dbReference type="EMBL" id="CUR33175.1"/>
    </source>
</evidence>
<dbReference type="AlphaFoldDB" id="A0A1J1LL20"/>
<name>A0A1J1LL20_9CYAN</name>
<reference evidence="2" key="1">
    <citation type="submission" date="2015-10" db="EMBL/GenBank/DDBJ databases">
        <authorList>
            <person name="Regsiter A."/>
            <person name="william w."/>
        </authorList>
    </citation>
    <scope>NUCLEOTIDE SEQUENCE [LARGE SCALE GENOMIC DNA]</scope>
</reference>
<dbReference type="EMBL" id="CZDF01000156">
    <property type="protein sequence ID" value="CUR33175.1"/>
    <property type="molecule type" value="Genomic_DNA"/>
</dbReference>
<accession>A0A1J1LL20</accession>
<evidence type="ECO:0000313" key="2">
    <source>
        <dbReference type="Proteomes" id="UP000184315"/>
    </source>
</evidence>
<gene>
    <name evidence="1" type="ORF">PL9214500422</name>
</gene>